<dbReference type="InterPro" id="IPR009318">
    <property type="entry name" value="Gustatory_rcpt"/>
</dbReference>
<proteinExistence type="predicted"/>
<organism evidence="2 3">
    <name type="scientific">Araneus ventricosus</name>
    <name type="common">Orbweaver spider</name>
    <name type="synonym">Epeira ventricosa</name>
    <dbReference type="NCBI Taxonomy" id="182803"/>
    <lineage>
        <taxon>Eukaryota</taxon>
        <taxon>Metazoa</taxon>
        <taxon>Ecdysozoa</taxon>
        <taxon>Arthropoda</taxon>
        <taxon>Chelicerata</taxon>
        <taxon>Arachnida</taxon>
        <taxon>Araneae</taxon>
        <taxon>Araneomorphae</taxon>
        <taxon>Entelegynae</taxon>
        <taxon>Araneoidea</taxon>
        <taxon>Araneidae</taxon>
        <taxon>Araneus</taxon>
    </lineage>
</organism>
<sequence length="172" mass="19186">MKKCSSKAFTSSVQVEFLKKRLRIVSVLEEIEEVFSKSTFIVCTANFTACMANLAQILVYASENTALTLLEVFFISSITVASMVSIFFSAGKISVEMQRFSAIARRHFEHRVILGLSREDTGARSLFLDGKFTMSGCQLILYKRSTILTVLGTILTYGLLILNLDLETNSKN</sequence>
<gene>
    <name evidence="2" type="ORF">AVEN_176553_1</name>
</gene>
<dbReference type="AlphaFoldDB" id="A0A4Y2VEX2"/>
<evidence type="ECO:0000256" key="1">
    <source>
        <dbReference type="SAM" id="Phobius"/>
    </source>
</evidence>
<dbReference type="Proteomes" id="UP000499080">
    <property type="component" value="Unassembled WGS sequence"/>
</dbReference>
<feature type="transmembrane region" description="Helical" evidence="1">
    <location>
        <begin position="141"/>
        <end position="162"/>
    </location>
</feature>
<dbReference type="GO" id="GO:0016020">
    <property type="term" value="C:membrane"/>
    <property type="evidence" value="ECO:0007669"/>
    <property type="project" value="InterPro"/>
</dbReference>
<keyword evidence="1" id="KW-0812">Transmembrane</keyword>
<accession>A0A4Y2VEX2</accession>
<name>A0A4Y2VEX2_ARAVE</name>
<protein>
    <submittedName>
        <fullName evidence="2">Uncharacterized protein</fullName>
    </submittedName>
</protein>
<dbReference type="EMBL" id="BGPR01045388">
    <property type="protein sequence ID" value="GBO22287.1"/>
    <property type="molecule type" value="Genomic_DNA"/>
</dbReference>
<dbReference type="OrthoDB" id="6423119at2759"/>
<evidence type="ECO:0000313" key="2">
    <source>
        <dbReference type="EMBL" id="GBO22287.1"/>
    </source>
</evidence>
<reference evidence="2 3" key="1">
    <citation type="journal article" date="2019" name="Sci. Rep.">
        <title>Orb-weaving spider Araneus ventricosus genome elucidates the spidroin gene catalogue.</title>
        <authorList>
            <person name="Kono N."/>
            <person name="Nakamura H."/>
            <person name="Ohtoshi R."/>
            <person name="Moran D.A.P."/>
            <person name="Shinohara A."/>
            <person name="Yoshida Y."/>
            <person name="Fujiwara M."/>
            <person name="Mori M."/>
            <person name="Tomita M."/>
            <person name="Arakawa K."/>
        </authorList>
    </citation>
    <scope>NUCLEOTIDE SEQUENCE [LARGE SCALE GENOMIC DNA]</scope>
</reference>
<feature type="transmembrane region" description="Helical" evidence="1">
    <location>
        <begin position="67"/>
        <end position="90"/>
    </location>
</feature>
<comment type="caution">
    <text evidence="2">The sequence shown here is derived from an EMBL/GenBank/DDBJ whole genome shotgun (WGS) entry which is preliminary data.</text>
</comment>
<keyword evidence="1" id="KW-1133">Transmembrane helix</keyword>
<keyword evidence="1" id="KW-0472">Membrane</keyword>
<evidence type="ECO:0000313" key="3">
    <source>
        <dbReference type="Proteomes" id="UP000499080"/>
    </source>
</evidence>
<feature type="transmembrane region" description="Helical" evidence="1">
    <location>
        <begin position="40"/>
        <end position="61"/>
    </location>
</feature>
<keyword evidence="3" id="KW-1185">Reference proteome</keyword>
<dbReference type="GO" id="GO:0008527">
    <property type="term" value="F:taste receptor activity"/>
    <property type="evidence" value="ECO:0007669"/>
    <property type="project" value="InterPro"/>
</dbReference>
<dbReference type="Pfam" id="PF06151">
    <property type="entry name" value="Trehalose_recp"/>
    <property type="match status" value="1"/>
</dbReference>